<keyword evidence="4" id="KW-0812">Transmembrane</keyword>
<keyword evidence="6" id="KW-0472">Membrane</keyword>
<dbReference type="SUPFAM" id="SSF56935">
    <property type="entry name" value="Porins"/>
    <property type="match status" value="1"/>
</dbReference>
<proteinExistence type="inferred from homology"/>
<comment type="similarity">
    <text evidence="2">Belongs to the OmpP1/FadL family.</text>
</comment>
<comment type="caution">
    <text evidence="9">The sequence shown here is derived from an EMBL/GenBank/DDBJ whole genome shotgun (WGS) entry which is preliminary data.</text>
</comment>
<dbReference type="AlphaFoldDB" id="A0A5S5MEX7"/>
<feature type="signal peptide" evidence="8">
    <location>
        <begin position="1"/>
        <end position="38"/>
    </location>
</feature>
<dbReference type="Proteomes" id="UP000321899">
    <property type="component" value="Unassembled WGS sequence"/>
</dbReference>
<evidence type="ECO:0000313" key="9">
    <source>
        <dbReference type="EMBL" id="TYT74254.1"/>
    </source>
</evidence>
<evidence type="ECO:0000256" key="1">
    <source>
        <dbReference type="ARBA" id="ARBA00004571"/>
    </source>
</evidence>
<evidence type="ECO:0000256" key="7">
    <source>
        <dbReference type="ARBA" id="ARBA00023237"/>
    </source>
</evidence>
<accession>A0A5S5MEX7</accession>
<organism evidence="9 10">
    <name type="scientific">Desulfobotulus mexicanus</name>
    <dbReference type="NCBI Taxonomy" id="2586642"/>
    <lineage>
        <taxon>Bacteria</taxon>
        <taxon>Pseudomonadati</taxon>
        <taxon>Thermodesulfobacteriota</taxon>
        <taxon>Desulfobacteria</taxon>
        <taxon>Desulfobacterales</taxon>
        <taxon>Desulfobacteraceae</taxon>
        <taxon>Desulfobotulus</taxon>
    </lineage>
</organism>
<keyword evidence="5 8" id="KW-0732">Signal</keyword>
<evidence type="ECO:0000256" key="3">
    <source>
        <dbReference type="ARBA" id="ARBA00022452"/>
    </source>
</evidence>
<dbReference type="InterPro" id="IPR005017">
    <property type="entry name" value="OMPP1/FadL/TodX"/>
</dbReference>
<feature type="chain" id="PRO_5024394748" evidence="8">
    <location>
        <begin position="39"/>
        <end position="497"/>
    </location>
</feature>
<protein>
    <submittedName>
        <fullName evidence="9">Long-chain fatty acid transporter</fullName>
    </submittedName>
</protein>
<gene>
    <name evidence="9" type="ORF">FIM25_10820</name>
</gene>
<dbReference type="OrthoDB" id="9809992at2"/>
<keyword evidence="3" id="KW-1134">Transmembrane beta strand</keyword>
<evidence type="ECO:0000256" key="8">
    <source>
        <dbReference type="SAM" id="SignalP"/>
    </source>
</evidence>
<reference evidence="9 10" key="1">
    <citation type="submission" date="2019-06" db="EMBL/GenBank/DDBJ databases">
        <title>Desulfobotulus mexicanus sp. nov., a novel sulfate-reducing bacterium isolated from the sediment of an alkaline crater lake in Mexico.</title>
        <authorList>
            <person name="Hirschler-Rea A."/>
        </authorList>
    </citation>
    <scope>NUCLEOTIDE SEQUENCE [LARGE SCALE GENOMIC DNA]</scope>
    <source>
        <strain evidence="9 10">PAR22N</strain>
    </source>
</reference>
<dbReference type="GO" id="GO:0015483">
    <property type="term" value="F:long-chain fatty acid transporting porin activity"/>
    <property type="evidence" value="ECO:0007669"/>
    <property type="project" value="TreeGrafter"/>
</dbReference>
<evidence type="ECO:0000313" key="10">
    <source>
        <dbReference type="Proteomes" id="UP000321899"/>
    </source>
</evidence>
<evidence type="ECO:0000256" key="6">
    <source>
        <dbReference type="ARBA" id="ARBA00023136"/>
    </source>
</evidence>
<keyword evidence="10" id="KW-1185">Reference proteome</keyword>
<dbReference type="EMBL" id="VDMB01000013">
    <property type="protein sequence ID" value="TYT74254.1"/>
    <property type="molecule type" value="Genomic_DNA"/>
</dbReference>
<evidence type="ECO:0000256" key="2">
    <source>
        <dbReference type="ARBA" id="ARBA00008163"/>
    </source>
</evidence>
<dbReference type="PANTHER" id="PTHR35093">
    <property type="entry name" value="OUTER MEMBRANE PROTEIN NMB0088-RELATED"/>
    <property type="match status" value="1"/>
</dbReference>
<name>A0A5S5MEX7_9BACT</name>
<sequence length="497" mass="55220">MPIHAPFLLPKCLRRFFVKKYFILFATCLALAAPTAYAGCVDTFGIGAKATAMGGAFSAYADDPFAVYYNPAGLTQIKRPTLAFGAHIIEPDLEAKGFHIKGTKDPRFLDEQGNPKNFTVKDEFPTLVVPHLGFAMPITDRISMGVAAYAPWGLEVEWPGDRDKNPGVHSSYHSYYKRLAVTPTIAYKLNDQLSLGFGISIGQSKAGGKKIPYYFSDENQPKASAYVNAVQNGINPTTGQALNPETDQAVIANAHALGRALEMHGHEMELEISDDLNYSFNLGAMYRATETITLGLTYRSETSTDFEGDLKRNGVKIAKATMKYNHPQQVQAGIRYAPHDRFSIEFDLVWTEWSINKTQREDIFPINGSPSFPLEYERNWDNTRQIRFGAEYVLSDMISLRGGYFYDPSPIPDDTLDLMWPDGDKKTYSIGAGFNFGNFTLDTVLQLTVVEQDRIVGGESNNFNKSYIDYIEKNDPMVSAKAGGHLLGAGVTLSYRF</sequence>
<keyword evidence="7" id="KW-0998">Cell outer membrane</keyword>
<evidence type="ECO:0000256" key="4">
    <source>
        <dbReference type="ARBA" id="ARBA00022692"/>
    </source>
</evidence>
<dbReference type="GO" id="GO:0009279">
    <property type="term" value="C:cell outer membrane"/>
    <property type="evidence" value="ECO:0007669"/>
    <property type="project" value="UniProtKB-SubCell"/>
</dbReference>
<dbReference type="Gene3D" id="2.40.160.60">
    <property type="entry name" value="Outer membrane protein transport protein (OMPP1/FadL/TodX)"/>
    <property type="match status" value="1"/>
</dbReference>
<evidence type="ECO:0000256" key="5">
    <source>
        <dbReference type="ARBA" id="ARBA00022729"/>
    </source>
</evidence>
<dbReference type="PANTHER" id="PTHR35093:SF8">
    <property type="entry name" value="OUTER MEMBRANE PROTEIN NMB0088-RELATED"/>
    <property type="match status" value="1"/>
</dbReference>
<comment type="subcellular location">
    <subcellularLocation>
        <location evidence="1">Cell outer membrane</location>
        <topology evidence="1">Multi-pass membrane protein</topology>
    </subcellularLocation>
</comment>
<dbReference type="Pfam" id="PF03349">
    <property type="entry name" value="Toluene_X"/>
    <property type="match status" value="1"/>
</dbReference>